<dbReference type="EMBL" id="BK015962">
    <property type="protein sequence ID" value="DAF87421.1"/>
    <property type="molecule type" value="Genomic_DNA"/>
</dbReference>
<reference evidence="1" key="1">
    <citation type="journal article" date="2021" name="Proc. Natl. Acad. Sci. U.S.A.">
        <title>A Catalog of Tens of Thousands of Viruses from Human Metagenomes Reveals Hidden Associations with Chronic Diseases.</title>
        <authorList>
            <person name="Tisza M.J."/>
            <person name="Buck C.B."/>
        </authorList>
    </citation>
    <scope>NUCLEOTIDE SEQUENCE</scope>
    <source>
        <strain evidence="1">CtnPP24</strain>
    </source>
</reference>
<organism evidence="1">
    <name type="scientific">Siphoviridae sp. ctnPP24</name>
    <dbReference type="NCBI Taxonomy" id="2825662"/>
    <lineage>
        <taxon>Viruses</taxon>
        <taxon>Duplodnaviria</taxon>
        <taxon>Heunggongvirae</taxon>
        <taxon>Uroviricota</taxon>
        <taxon>Caudoviricetes</taxon>
    </lineage>
</organism>
<proteinExistence type="predicted"/>
<evidence type="ECO:0000313" key="1">
    <source>
        <dbReference type="EMBL" id="DAF87421.1"/>
    </source>
</evidence>
<name>A0A8S5TYY6_9CAUD</name>
<protein>
    <submittedName>
        <fullName evidence="1">Uncharacterized protein</fullName>
    </submittedName>
</protein>
<accession>A0A8S5TYY6</accession>
<sequence>MDLFVKDKYYNINSKRDLDVCLKENGFNYDELEYMVLSYHEAQYATGVEGLIGDDLYEVQHAINSELNDLENEIKNLNGRSCKNNTRADIANRLRDIYSNLMDLNLSCQVYDRDTL</sequence>